<dbReference type="SUPFAM" id="SSF57667">
    <property type="entry name" value="beta-beta-alpha zinc fingers"/>
    <property type="match status" value="1"/>
</dbReference>
<dbReference type="Proteomes" id="UP001497623">
    <property type="component" value="Unassembled WGS sequence"/>
</dbReference>
<feature type="domain" description="C2H2-type" evidence="3">
    <location>
        <begin position="7"/>
        <end position="37"/>
    </location>
</feature>
<evidence type="ECO:0000259" key="3">
    <source>
        <dbReference type="PROSITE" id="PS50157"/>
    </source>
</evidence>
<dbReference type="InterPro" id="IPR013087">
    <property type="entry name" value="Znf_C2H2_type"/>
</dbReference>
<organism evidence="4 5">
    <name type="scientific">Meganyctiphanes norvegica</name>
    <name type="common">Northern krill</name>
    <name type="synonym">Thysanopoda norvegica</name>
    <dbReference type="NCBI Taxonomy" id="48144"/>
    <lineage>
        <taxon>Eukaryota</taxon>
        <taxon>Metazoa</taxon>
        <taxon>Ecdysozoa</taxon>
        <taxon>Arthropoda</taxon>
        <taxon>Crustacea</taxon>
        <taxon>Multicrustacea</taxon>
        <taxon>Malacostraca</taxon>
        <taxon>Eumalacostraca</taxon>
        <taxon>Eucarida</taxon>
        <taxon>Euphausiacea</taxon>
        <taxon>Euphausiidae</taxon>
        <taxon>Meganyctiphanes</taxon>
    </lineage>
</organism>
<dbReference type="AlphaFoldDB" id="A0AAV2PPP4"/>
<dbReference type="PANTHER" id="PTHR33936:SF24">
    <property type="entry name" value="C2H2-TYPE DOMAIN-CONTAINING PROTEIN"/>
    <property type="match status" value="1"/>
</dbReference>
<keyword evidence="1" id="KW-0863">Zinc-finger</keyword>
<reference evidence="4 5" key="1">
    <citation type="submission" date="2024-05" db="EMBL/GenBank/DDBJ databases">
        <authorList>
            <person name="Wallberg A."/>
        </authorList>
    </citation>
    <scope>NUCLEOTIDE SEQUENCE [LARGE SCALE GENOMIC DNA]</scope>
</reference>
<keyword evidence="5" id="KW-1185">Reference proteome</keyword>
<protein>
    <recommendedName>
        <fullName evidence="3">C2H2-type domain-containing protein</fullName>
    </recommendedName>
</protein>
<dbReference type="EMBL" id="CAXKWB010000732">
    <property type="protein sequence ID" value="CAL4062117.1"/>
    <property type="molecule type" value="Genomic_DNA"/>
</dbReference>
<sequence length="449" mass="51574">MASDTNFVCLVCDKGFSSKNTLTRHTRYVCGIKYEQPCPCPVCSKVFKCKQYLKSHLRKAHKKPSANPCPHCYKVFSSERYLKNHILRHPKDGYGIVTATIPYPSFGLFAYRGNVDNSTHNESASLEYKRSCRICWQWYKCEQDLNEHVIKEHGGETGIISPTAKFDSLNYRKTIFKCDGERCANINLPTMESFRKHLKELHGKDMKVSTHQFSSFEEFSHWKDDIEAKIGIKYSKRSKSLKIKNTLKSVYHCRRSGVFKGKGKGKKQLKSQGSCKIGHHCSSTIELCIANGVYTVTYFEDHFGHTLNAEDLAHTLLPESTKHFVAEKLANKVPKKEILEMVQESSTDDRSFLIQYQDINNIEKEFNLVRNGNGGNEQHLTDELANNDDDDDDSDDDNDQQSKNDMKNIYQNIRDQIDSNEIPVHLLETLKNELMKTTAKIDIKLKEFS</sequence>
<dbReference type="PROSITE" id="PS50157">
    <property type="entry name" value="ZINC_FINGER_C2H2_2"/>
    <property type="match status" value="2"/>
</dbReference>
<feature type="domain" description="C2H2-type" evidence="3">
    <location>
        <begin position="38"/>
        <end position="66"/>
    </location>
</feature>
<proteinExistence type="predicted"/>
<evidence type="ECO:0000313" key="5">
    <source>
        <dbReference type="Proteomes" id="UP001497623"/>
    </source>
</evidence>
<evidence type="ECO:0000256" key="1">
    <source>
        <dbReference type="PROSITE-ProRule" id="PRU00042"/>
    </source>
</evidence>
<dbReference type="GO" id="GO:0008270">
    <property type="term" value="F:zinc ion binding"/>
    <property type="evidence" value="ECO:0007669"/>
    <property type="project" value="UniProtKB-KW"/>
</dbReference>
<name>A0AAV2PPP4_MEGNR</name>
<accession>A0AAV2PPP4</accession>
<dbReference type="Gene3D" id="3.30.160.60">
    <property type="entry name" value="Classic Zinc Finger"/>
    <property type="match status" value="2"/>
</dbReference>
<dbReference type="InterPro" id="IPR052797">
    <property type="entry name" value="RegFact_GeneExpr_CellDeath"/>
</dbReference>
<gene>
    <name evidence="4" type="ORF">MNOR_LOCUS2416</name>
</gene>
<dbReference type="Pfam" id="PF00096">
    <property type="entry name" value="zf-C2H2"/>
    <property type="match status" value="2"/>
</dbReference>
<comment type="caution">
    <text evidence="4">The sequence shown here is derived from an EMBL/GenBank/DDBJ whole genome shotgun (WGS) entry which is preliminary data.</text>
</comment>
<dbReference type="SMART" id="SM00355">
    <property type="entry name" value="ZnF_C2H2"/>
    <property type="match status" value="5"/>
</dbReference>
<keyword evidence="1" id="KW-0862">Zinc</keyword>
<feature type="region of interest" description="Disordered" evidence="2">
    <location>
        <begin position="373"/>
        <end position="404"/>
    </location>
</feature>
<evidence type="ECO:0000256" key="2">
    <source>
        <dbReference type="SAM" id="MobiDB-lite"/>
    </source>
</evidence>
<evidence type="ECO:0000313" key="4">
    <source>
        <dbReference type="EMBL" id="CAL4062117.1"/>
    </source>
</evidence>
<dbReference type="PANTHER" id="PTHR33936">
    <property type="entry name" value="PROTEIN CBG17840"/>
    <property type="match status" value="1"/>
</dbReference>
<dbReference type="InterPro" id="IPR036236">
    <property type="entry name" value="Znf_C2H2_sf"/>
</dbReference>
<keyword evidence="1" id="KW-0479">Metal-binding</keyword>
<dbReference type="PROSITE" id="PS00028">
    <property type="entry name" value="ZINC_FINGER_C2H2_1"/>
    <property type="match status" value="3"/>
</dbReference>
<feature type="compositionally biased region" description="Acidic residues" evidence="2">
    <location>
        <begin position="385"/>
        <end position="399"/>
    </location>
</feature>
<dbReference type="Pfam" id="PF12874">
    <property type="entry name" value="zf-met"/>
    <property type="match status" value="1"/>
</dbReference>